<dbReference type="EMBL" id="VSSQ01102954">
    <property type="protein sequence ID" value="MPN44095.1"/>
    <property type="molecule type" value="Genomic_DNA"/>
</dbReference>
<proteinExistence type="predicted"/>
<accession>A0A645HYH1</accession>
<dbReference type="AlphaFoldDB" id="A0A645HYH1"/>
<evidence type="ECO:0000313" key="1">
    <source>
        <dbReference type="EMBL" id="MPN44095.1"/>
    </source>
</evidence>
<reference evidence="1" key="1">
    <citation type="submission" date="2019-08" db="EMBL/GenBank/DDBJ databases">
        <authorList>
            <person name="Kucharzyk K."/>
            <person name="Murdoch R.W."/>
            <person name="Higgins S."/>
            <person name="Loffler F."/>
        </authorList>
    </citation>
    <scope>NUCLEOTIDE SEQUENCE</scope>
</reference>
<comment type="caution">
    <text evidence="1">The sequence shown here is derived from an EMBL/GenBank/DDBJ whole genome shotgun (WGS) entry which is preliminary data.</text>
</comment>
<name>A0A645HYH1_9ZZZZ</name>
<sequence length="168" mass="17484">MVARLCLSWVSVTLSSAIFSVISNWACLISSLFVDIWDSAWASPCDAWEVPAARAAFPLSTCALASSRADLASFIFFSSSALISSFNSVTFCSLTVISTVFSMLPEAATEATPSTLSTSGITSSSITLLVSAALSPPALTAAISTGIISGFNFIIMGFETASGQNPWI</sequence>
<protein>
    <submittedName>
        <fullName evidence="1">Uncharacterized protein</fullName>
    </submittedName>
</protein>
<organism evidence="1">
    <name type="scientific">bioreactor metagenome</name>
    <dbReference type="NCBI Taxonomy" id="1076179"/>
    <lineage>
        <taxon>unclassified sequences</taxon>
        <taxon>metagenomes</taxon>
        <taxon>ecological metagenomes</taxon>
    </lineage>
</organism>
<gene>
    <name evidence="1" type="ORF">SDC9_191656</name>
</gene>